<evidence type="ECO:0008006" key="4">
    <source>
        <dbReference type="Google" id="ProtNLM"/>
    </source>
</evidence>
<keyword evidence="1" id="KW-0732">Signal</keyword>
<organism evidence="2 3">
    <name type="scientific">Sphingobacterium paludis</name>
    <dbReference type="NCBI Taxonomy" id="1476465"/>
    <lineage>
        <taxon>Bacteria</taxon>
        <taxon>Pseudomonadati</taxon>
        <taxon>Bacteroidota</taxon>
        <taxon>Sphingobacteriia</taxon>
        <taxon>Sphingobacteriales</taxon>
        <taxon>Sphingobacteriaceae</taxon>
        <taxon>Sphingobacterium</taxon>
    </lineage>
</organism>
<feature type="chain" id="PRO_5020687146" description="DUF4369 domain-containing protein" evidence="1">
    <location>
        <begin position="22"/>
        <end position="229"/>
    </location>
</feature>
<evidence type="ECO:0000256" key="1">
    <source>
        <dbReference type="SAM" id="SignalP"/>
    </source>
</evidence>
<name>A0A4R7DES3_9SPHI</name>
<evidence type="ECO:0000313" key="2">
    <source>
        <dbReference type="EMBL" id="TDS17686.1"/>
    </source>
</evidence>
<protein>
    <recommendedName>
        <fullName evidence="4">DUF4369 domain-containing protein</fullName>
    </recommendedName>
</protein>
<comment type="caution">
    <text evidence="2">The sequence shown here is derived from an EMBL/GenBank/DDBJ whole genome shotgun (WGS) entry which is preliminary data.</text>
</comment>
<proteinExistence type="predicted"/>
<gene>
    <name evidence="2" type="ORF">B0I21_101557</name>
</gene>
<keyword evidence="3" id="KW-1185">Reference proteome</keyword>
<dbReference type="OrthoDB" id="1347096at2"/>
<dbReference type="Proteomes" id="UP000294752">
    <property type="component" value="Unassembled WGS sequence"/>
</dbReference>
<sequence>MINKSLPVLSILLLLGNFVFAQVSDSRCDCPENKFAPTQPEAFFHLSSGESIALCGYRADDDARDLFSEFVVTVCGSDTILDFWDASLLCEVRQIGDTLFIGQIASLPIGMEYAREDIAWLIEKITLAEGTLDRKLQLNTDVRRYSRSEIDTVLRQYEQADSVPNEYNMALVARLFIATISGDTMARSYFMRVRERFGIQDGAYSQEYRFLQHMLAHWDREEGVSSAGY</sequence>
<reference evidence="2 3" key="1">
    <citation type="submission" date="2019-03" db="EMBL/GenBank/DDBJ databases">
        <title>Genomic Encyclopedia of Type Strains, Phase III (KMG-III): the genomes of soil and plant-associated and newly described type strains.</title>
        <authorList>
            <person name="Whitman W."/>
        </authorList>
    </citation>
    <scope>NUCLEOTIDE SEQUENCE [LARGE SCALE GENOMIC DNA]</scope>
    <source>
        <strain evidence="2 3">CGMCC 1.12801</strain>
    </source>
</reference>
<evidence type="ECO:0000313" key="3">
    <source>
        <dbReference type="Proteomes" id="UP000294752"/>
    </source>
</evidence>
<dbReference type="RefSeq" id="WP_133638807.1">
    <property type="nucleotide sequence ID" value="NZ_SNZV01000001.1"/>
</dbReference>
<accession>A0A4R7DES3</accession>
<feature type="signal peptide" evidence="1">
    <location>
        <begin position="1"/>
        <end position="21"/>
    </location>
</feature>
<dbReference type="EMBL" id="SNZV01000001">
    <property type="protein sequence ID" value="TDS17686.1"/>
    <property type="molecule type" value="Genomic_DNA"/>
</dbReference>
<dbReference type="AlphaFoldDB" id="A0A4R7DES3"/>